<dbReference type="InterPro" id="IPR000835">
    <property type="entry name" value="HTH_MarR-typ"/>
</dbReference>
<comment type="caution">
    <text evidence="2">The sequence shown here is derived from an EMBL/GenBank/DDBJ whole genome shotgun (WGS) entry which is preliminary data.</text>
</comment>
<dbReference type="PANTHER" id="PTHR39515">
    <property type="entry name" value="CONSERVED PROTEIN"/>
    <property type="match status" value="1"/>
</dbReference>
<dbReference type="InterPro" id="IPR036390">
    <property type="entry name" value="WH_DNA-bd_sf"/>
</dbReference>
<dbReference type="AlphaFoldDB" id="A0A9W6VFS0"/>
<dbReference type="SUPFAM" id="SSF46785">
    <property type="entry name" value="Winged helix' DNA-binding domain"/>
    <property type="match status" value="1"/>
</dbReference>
<dbReference type="PANTHER" id="PTHR39515:SF2">
    <property type="entry name" value="HTH-TYPE TRANSCRIPTIONAL REGULATOR RV0880"/>
    <property type="match status" value="1"/>
</dbReference>
<evidence type="ECO:0000313" key="2">
    <source>
        <dbReference type="EMBL" id="GLY67070.1"/>
    </source>
</evidence>
<feature type="domain" description="HTH marR-type" evidence="1">
    <location>
        <begin position="8"/>
        <end position="141"/>
    </location>
</feature>
<evidence type="ECO:0000313" key="3">
    <source>
        <dbReference type="Proteomes" id="UP001165136"/>
    </source>
</evidence>
<dbReference type="GO" id="GO:0003700">
    <property type="term" value="F:DNA-binding transcription factor activity"/>
    <property type="evidence" value="ECO:0007669"/>
    <property type="project" value="InterPro"/>
</dbReference>
<proteinExistence type="predicted"/>
<protein>
    <submittedName>
        <fullName evidence="2">MarR family transcriptional regulator</fullName>
    </submittedName>
</protein>
<dbReference type="Pfam" id="PF01047">
    <property type="entry name" value="MarR"/>
    <property type="match status" value="1"/>
</dbReference>
<dbReference type="Gene3D" id="1.10.287.100">
    <property type="match status" value="1"/>
</dbReference>
<accession>A0A9W6VFS0</accession>
<dbReference type="Gene3D" id="1.10.10.10">
    <property type="entry name" value="Winged helix-like DNA-binding domain superfamily/Winged helix DNA-binding domain"/>
    <property type="match status" value="1"/>
</dbReference>
<evidence type="ECO:0000259" key="1">
    <source>
        <dbReference type="PROSITE" id="PS50995"/>
    </source>
</evidence>
<organism evidence="2 3">
    <name type="scientific">Amycolatopsis taiwanensis</name>
    <dbReference type="NCBI Taxonomy" id="342230"/>
    <lineage>
        <taxon>Bacteria</taxon>
        <taxon>Bacillati</taxon>
        <taxon>Actinomycetota</taxon>
        <taxon>Actinomycetes</taxon>
        <taxon>Pseudonocardiales</taxon>
        <taxon>Pseudonocardiaceae</taxon>
        <taxon>Amycolatopsis</taxon>
    </lineage>
</organism>
<sequence>MTTPDQELAELSRTVRDGVLGLSLRMRAERDRGAPSPLVIAVLSRLHRDGTQTPKAIADGERIHAQSLTRVLAALHRDGLINRRRDPDDGRQALVEITTRGLETLRTYGDGQRRWLAAAMGETLTDTERELLGMAAKLMMRVADSA</sequence>
<dbReference type="PROSITE" id="PS50995">
    <property type="entry name" value="HTH_MARR_2"/>
    <property type="match status" value="1"/>
</dbReference>
<dbReference type="Proteomes" id="UP001165136">
    <property type="component" value="Unassembled WGS sequence"/>
</dbReference>
<dbReference type="InterPro" id="IPR052526">
    <property type="entry name" value="HTH-type_Bedaq_tolerance"/>
</dbReference>
<name>A0A9W6VFS0_9PSEU</name>
<dbReference type="SMART" id="SM00347">
    <property type="entry name" value="HTH_MARR"/>
    <property type="match status" value="1"/>
</dbReference>
<dbReference type="InterPro" id="IPR036388">
    <property type="entry name" value="WH-like_DNA-bd_sf"/>
</dbReference>
<dbReference type="EMBL" id="BSTI01000007">
    <property type="protein sequence ID" value="GLY67070.1"/>
    <property type="molecule type" value="Genomic_DNA"/>
</dbReference>
<keyword evidence="3" id="KW-1185">Reference proteome</keyword>
<reference evidence="2" key="1">
    <citation type="submission" date="2023-03" db="EMBL/GenBank/DDBJ databases">
        <title>Amycolatopsis taiwanensis NBRC 103393.</title>
        <authorList>
            <person name="Ichikawa N."/>
            <person name="Sato H."/>
            <person name="Tonouchi N."/>
        </authorList>
    </citation>
    <scope>NUCLEOTIDE SEQUENCE</scope>
    <source>
        <strain evidence="2">NBRC 103393</strain>
    </source>
</reference>
<gene>
    <name evidence="2" type="ORF">Atai01_36890</name>
</gene>
<dbReference type="RefSeq" id="WP_245617490.1">
    <property type="nucleotide sequence ID" value="NZ_BSTI01000007.1"/>
</dbReference>